<reference evidence="2" key="2">
    <citation type="journal article" date="2017" name="Nat. Plants">
        <title>The Aegilops tauschii genome reveals multiple impacts of transposons.</title>
        <authorList>
            <person name="Zhao G."/>
            <person name="Zou C."/>
            <person name="Li K."/>
            <person name="Wang K."/>
            <person name="Li T."/>
            <person name="Gao L."/>
            <person name="Zhang X."/>
            <person name="Wang H."/>
            <person name="Yang Z."/>
            <person name="Liu X."/>
            <person name="Jiang W."/>
            <person name="Mao L."/>
            <person name="Kong X."/>
            <person name="Jiao Y."/>
            <person name="Jia J."/>
        </authorList>
    </citation>
    <scope>NUCLEOTIDE SEQUENCE [LARGE SCALE GENOMIC DNA]</scope>
    <source>
        <strain evidence="2">cv. AL8/78</strain>
    </source>
</reference>
<dbReference type="AlphaFoldDB" id="A0A453C9P8"/>
<evidence type="ECO:0000313" key="2">
    <source>
        <dbReference type="Proteomes" id="UP000015105"/>
    </source>
</evidence>
<reference evidence="1" key="4">
    <citation type="submission" date="2019-03" db="UniProtKB">
        <authorList>
            <consortium name="EnsemblPlants"/>
        </authorList>
    </citation>
    <scope>IDENTIFICATION</scope>
</reference>
<protein>
    <submittedName>
        <fullName evidence="1">Uncharacterized protein</fullName>
    </submittedName>
</protein>
<reference evidence="1" key="3">
    <citation type="journal article" date="2017" name="Nature">
        <title>Genome sequence of the progenitor of the wheat D genome Aegilops tauschii.</title>
        <authorList>
            <person name="Luo M.C."/>
            <person name="Gu Y.Q."/>
            <person name="Puiu D."/>
            <person name="Wang H."/>
            <person name="Twardziok S.O."/>
            <person name="Deal K.R."/>
            <person name="Huo N."/>
            <person name="Zhu T."/>
            <person name="Wang L."/>
            <person name="Wang Y."/>
            <person name="McGuire P.E."/>
            <person name="Liu S."/>
            <person name="Long H."/>
            <person name="Ramasamy R.K."/>
            <person name="Rodriguez J.C."/>
            <person name="Van S.L."/>
            <person name="Yuan L."/>
            <person name="Wang Z."/>
            <person name="Xia Z."/>
            <person name="Xiao L."/>
            <person name="Anderson O.D."/>
            <person name="Ouyang S."/>
            <person name="Liang Y."/>
            <person name="Zimin A.V."/>
            <person name="Pertea G."/>
            <person name="Qi P."/>
            <person name="Bennetzen J.L."/>
            <person name="Dai X."/>
            <person name="Dawson M.W."/>
            <person name="Muller H.G."/>
            <person name="Kugler K."/>
            <person name="Rivarola-Duarte L."/>
            <person name="Spannagl M."/>
            <person name="Mayer K.F.X."/>
            <person name="Lu F.H."/>
            <person name="Bevan M.W."/>
            <person name="Leroy P."/>
            <person name="Li P."/>
            <person name="You F.M."/>
            <person name="Sun Q."/>
            <person name="Liu Z."/>
            <person name="Lyons E."/>
            <person name="Wicker T."/>
            <person name="Salzberg S.L."/>
            <person name="Devos K.M."/>
            <person name="Dvorak J."/>
        </authorList>
    </citation>
    <scope>NUCLEOTIDE SEQUENCE [LARGE SCALE GENOMIC DNA]</scope>
    <source>
        <strain evidence="1">cv. AL8/78</strain>
    </source>
</reference>
<dbReference type="EnsemblPlants" id="AET2Gv20779200.14">
    <property type="protein sequence ID" value="AET2Gv20779200.14"/>
    <property type="gene ID" value="AET2Gv20779200"/>
</dbReference>
<evidence type="ECO:0000313" key="1">
    <source>
        <dbReference type="EnsemblPlants" id="AET2Gv20779200.14"/>
    </source>
</evidence>
<dbReference type="Gramene" id="AET2Gv20779200.17">
    <property type="protein sequence ID" value="AET2Gv20779200.17"/>
    <property type="gene ID" value="AET2Gv20779200"/>
</dbReference>
<proteinExistence type="predicted"/>
<dbReference type="Proteomes" id="UP000015105">
    <property type="component" value="Chromosome 2D"/>
</dbReference>
<keyword evidence="2" id="KW-1185">Reference proteome</keyword>
<name>A0A453C9P8_AEGTS</name>
<organism evidence="1 2">
    <name type="scientific">Aegilops tauschii subsp. strangulata</name>
    <name type="common">Goatgrass</name>
    <dbReference type="NCBI Taxonomy" id="200361"/>
    <lineage>
        <taxon>Eukaryota</taxon>
        <taxon>Viridiplantae</taxon>
        <taxon>Streptophyta</taxon>
        <taxon>Embryophyta</taxon>
        <taxon>Tracheophyta</taxon>
        <taxon>Spermatophyta</taxon>
        <taxon>Magnoliopsida</taxon>
        <taxon>Liliopsida</taxon>
        <taxon>Poales</taxon>
        <taxon>Poaceae</taxon>
        <taxon>BOP clade</taxon>
        <taxon>Pooideae</taxon>
        <taxon>Triticodae</taxon>
        <taxon>Triticeae</taxon>
        <taxon>Triticinae</taxon>
        <taxon>Aegilops</taxon>
    </lineage>
</organism>
<reference evidence="2" key="1">
    <citation type="journal article" date="2014" name="Science">
        <title>Ancient hybridizations among the ancestral genomes of bread wheat.</title>
        <authorList>
            <consortium name="International Wheat Genome Sequencing Consortium,"/>
            <person name="Marcussen T."/>
            <person name="Sandve S.R."/>
            <person name="Heier L."/>
            <person name="Spannagl M."/>
            <person name="Pfeifer M."/>
            <person name="Jakobsen K.S."/>
            <person name="Wulff B.B."/>
            <person name="Steuernagel B."/>
            <person name="Mayer K.F."/>
            <person name="Olsen O.A."/>
        </authorList>
    </citation>
    <scope>NUCLEOTIDE SEQUENCE [LARGE SCALE GENOMIC DNA]</scope>
    <source>
        <strain evidence="2">cv. AL8/78</strain>
    </source>
</reference>
<dbReference type="EnsemblPlants" id="AET2Gv20779200.17">
    <property type="protein sequence ID" value="AET2Gv20779200.17"/>
    <property type="gene ID" value="AET2Gv20779200"/>
</dbReference>
<accession>A0A453C9P8</accession>
<sequence>MGLTEMKVADAGPPAGILEMDYQESPERMVWEGKAAENGKKDCSSAIGWLDQKMTLVSAKSPCRDCSPAIGSLDQKTTLVRSTEDHCLCSGCMEVSWQSKRTYVDSNCPLAELCAYSVTTQIHFFILKLNAYSSRNGLVSAKSKLILFHFCRP</sequence>
<dbReference type="Gramene" id="AET2Gv20779200.14">
    <property type="protein sequence ID" value="AET2Gv20779200.14"/>
    <property type="gene ID" value="AET2Gv20779200"/>
</dbReference>
<reference evidence="1" key="5">
    <citation type="journal article" date="2021" name="G3 (Bethesda)">
        <title>Aegilops tauschii genome assembly Aet v5.0 features greater sequence contiguity and improved annotation.</title>
        <authorList>
            <person name="Wang L."/>
            <person name="Zhu T."/>
            <person name="Rodriguez J.C."/>
            <person name="Deal K.R."/>
            <person name="Dubcovsky J."/>
            <person name="McGuire P.E."/>
            <person name="Lux T."/>
            <person name="Spannagl M."/>
            <person name="Mayer K.F.X."/>
            <person name="Baldrich P."/>
            <person name="Meyers B.C."/>
            <person name="Huo N."/>
            <person name="Gu Y.Q."/>
            <person name="Zhou H."/>
            <person name="Devos K.M."/>
            <person name="Bennetzen J.L."/>
            <person name="Unver T."/>
            <person name="Budak H."/>
            <person name="Gulick P.J."/>
            <person name="Galiba G."/>
            <person name="Kalapos B."/>
            <person name="Nelson D.R."/>
            <person name="Li P."/>
            <person name="You F.M."/>
            <person name="Luo M.C."/>
            <person name="Dvorak J."/>
        </authorList>
    </citation>
    <scope>NUCLEOTIDE SEQUENCE [LARGE SCALE GENOMIC DNA]</scope>
    <source>
        <strain evidence="1">cv. AL8/78</strain>
    </source>
</reference>